<sequence>MTDNAEKSKAINTDGERDESEEQCSDDDSETREIVLGLPALSISSRVTGDIIVPEREENETPLNEQEEENEARLNEQAVAATGLVVAAAEEASMKGKSDAGAGASEYRVDEQAVAAAGLLVAAAEEAVMKGKSDECGSGGKKKSEEGGSGGKKKSRPRTSTQTDDEADGVSKGEAKKPKRKGSELTNPPKGPPICHICGRGFGSWKAVFGHMRAHKDRNYQGFLPPPTFSAAAEDFTIPGKSSAFSLVTAGGGSFVAIASGGGSSGGFASGVGSSVGIVSGGAGGAPGGEGGRDGGIDLNVKVVEYTEAASGSGTAAKFDLNKSPPKEDEEEDKAK</sequence>
<organism evidence="3 4">
    <name type="scientific">Camelina sativa</name>
    <name type="common">False flax</name>
    <name type="synonym">Myagrum sativum</name>
    <dbReference type="NCBI Taxonomy" id="90675"/>
    <lineage>
        <taxon>Eukaryota</taxon>
        <taxon>Viridiplantae</taxon>
        <taxon>Streptophyta</taxon>
        <taxon>Embryophyta</taxon>
        <taxon>Tracheophyta</taxon>
        <taxon>Spermatophyta</taxon>
        <taxon>Magnoliopsida</taxon>
        <taxon>eudicotyledons</taxon>
        <taxon>Gunneridae</taxon>
        <taxon>Pentapetalae</taxon>
        <taxon>rosids</taxon>
        <taxon>malvids</taxon>
        <taxon>Brassicales</taxon>
        <taxon>Brassicaceae</taxon>
        <taxon>Camelineae</taxon>
        <taxon>Camelina</taxon>
    </lineage>
</organism>
<protein>
    <submittedName>
        <fullName evidence="4">Uncharacterized protein LOC104716569</fullName>
    </submittedName>
</protein>
<evidence type="ECO:0000259" key="2">
    <source>
        <dbReference type="PROSITE" id="PS00028"/>
    </source>
</evidence>
<dbReference type="GeneID" id="104716569"/>
<dbReference type="PROSITE" id="PS00028">
    <property type="entry name" value="ZINC_FINGER_C2H2_1"/>
    <property type="match status" value="1"/>
</dbReference>
<reference evidence="4" key="2">
    <citation type="submission" date="2025-08" db="UniProtKB">
        <authorList>
            <consortium name="RefSeq"/>
        </authorList>
    </citation>
    <scope>IDENTIFICATION</scope>
    <source>
        <tissue evidence="4">Leaf</tissue>
    </source>
</reference>
<feature type="compositionally biased region" description="Acidic residues" evidence="1">
    <location>
        <begin position="16"/>
        <end position="30"/>
    </location>
</feature>
<evidence type="ECO:0000313" key="4">
    <source>
        <dbReference type="RefSeq" id="XP_010432256.1"/>
    </source>
</evidence>
<dbReference type="PANTHER" id="PTHR47591:SF13">
    <property type="entry name" value="OS02G0293900 PROTEIN"/>
    <property type="match status" value="1"/>
</dbReference>
<feature type="region of interest" description="Disordered" evidence="1">
    <location>
        <begin position="1"/>
        <end position="32"/>
    </location>
</feature>
<evidence type="ECO:0000256" key="1">
    <source>
        <dbReference type="SAM" id="MobiDB-lite"/>
    </source>
</evidence>
<dbReference type="RefSeq" id="XP_010432256.1">
    <property type="nucleotide sequence ID" value="XM_010433954.1"/>
</dbReference>
<feature type="domain" description="C2H2-type" evidence="2">
    <location>
        <begin position="195"/>
        <end position="215"/>
    </location>
</feature>
<dbReference type="InterPro" id="IPR013087">
    <property type="entry name" value="Znf_C2H2_type"/>
</dbReference>
<feature type="region of interest" description="Disordered" evidence="1">
    <location>
        <begin position="310"/>
        <end position="336"/>
    </location>
</feature>
<keyword evidence="3" id="KW-1185">Reference proteome</keyword>
<feature type="compositionally biased region" description="Acidic residues" evidence="1">
    <location>
        <begin position="57"/>
        <end position="70"/>
    </location>
</feature>
<feature type="region of interest" description="Disordered" evidence="1">
    <location>
        <begin position="52"/>
        <end position="73"/>
    </location>
</feature>
<dbReference type="Proteomes" id="UP000694864">
    <property type="component" value="Chromosome 10"/>
</dbReference>
<gene>
    <name evidence="4" type="primary">LOC104716569</name>
</gene>
<proteinExistence type="predicted"/>
<dbReference type="PANTHER" id="PTHR47591">
    <property type="entry name" value="ZINC FINGER PROTEIN ZAT2-RELATED"/>
    <property type="match status" value="1"/>
</dbReference>
<accession>A0ABM0TVY0</accession>
<evidence type="ECO:0000313" key="3">
    <source>
        <dbReference type="Proteomes" id="UP000694864"/>
    </source>
</evidence>
<name>A0ABM0TVY0_CAMSA</name>
<reference evidence="3" key="1">
    <citation type="journal article" date="2014" name="Nat. Commun.">
        <title>The emerging biofuel crop Camelina sativa retains a highly undifferentiated hexaploid genome structure.</title>
        <authorList>
            <person name="Kagale S."/>
            <person name="Koh C."/>
            <person name="Nixon J."/>
            <person name="Bollina V."/>
            <person name="Clarke W.E."/>
            <person name="Tuteja R."/>
            <person name="Spillane C."/>
            <person name="Robinson S.J."/>
            <person name="Links M.G."/>
            <person name="Clarke C."/>
            <person name="Higgins E.E."/>
            <person name="Huebert T."/>
            <person name="Sharpe A.G."/>
            <person name="Parkin I.A."/>
        </authorList>
    </citation>
    <scope>NUCLEOTIDE SEQUENCE [LARGE SCALE GENOMIC DNA]</scope>
    <source>
        <strain evidence="3">cv. DH55</strain>
    </source>
</reference>
<feature type="region of interest" description="Disordered" evidence="1">
    <location>
        <begin position="130"/>
        <end position="193"/>
    </location>
</feature>